<dbReference type="Proteomes" id="UP000221165">
    <property type="component" value="Unassembled WGS sequence"/>
</dbReference>
<reference evidence="2 3" key="1">
    <citation type="journal article" date="2017" name="Int. J. Parasitol.">
        <title>The genome of the protozoan parasite Cystoisospora suis and a reverse vaccinology approach to identify vaccine candidates.</title>
        <authorList>
            <person name="Palmieri N."/>
            <person name="Shrestha A."/>
            <person name="Ruttkowski B."/>
            <person name="Beck T."/>
            <person name="Vogl C."/>
            <person name="Tomley F."/>
            <person name="Blake D.P."/>
            <person name="Joachim A."/>
        </authorList>
    </citation>
    <scope>NUCLEOTIDE SEQUENCE [LARGE SCALE GENOMIC DNA]</scope>
    <source>
        <strain evidence="2 3">Wien I</strain>
    </source>
</reference>
<feature type="region of interest" description="Disordered" evidence="1">
    <location>
        <begin position="43"/>
        <end position="64"/>
    </location>
</feature>
<dbReference type="GeneID" id="94430112"/>
<dbReference type="VEuPathDB" id="ToxoDB:CSUI_006748"/>
<evidence type="ECO:0000313" key="3">
    <source>
        <dbReference type="Proteomes" id="UP000221165"/>
    </source>
</evidence>
<comment type="caution">
    <text evidence="2">The sequence shown here is derived from an EMBL/GenBank/DDBJ whole genome shotgun (WGS) entry which is preliminary data.</text>
</comment>
<sequence length="233" mass="26496">MHLLPSSSERIGNLETQLMLLRAEFFTAKNRANAMWRGRLQRERNQSACEDPGEERSITQAAARSSFRHSEVDAALQAQKSQLKVLRSQISVLRCQLRKLKTPYASRKTPSQCCNRPSGEQAMTPSGTYTPCLVSACEGGVDETPEQRLLRLKKHLELQRAYKQETAKAYKHLHVYWKDSGTYAKRVWQAREKRKTLRLQPSVSSSKHIGMSGPSTCTHYPNKPIKQNLSTLL</sequence>
<dbReference type="RefSeq" id="XP_067921133.1">
    <property type="nucleotide sequence ID" value="XM_068066901.1"/>
</dbReference>
<proteinExistence type="predicted"/>
<gene>
    <name evidence="2" type="ORF">CSUI_006748</name>
</gene>
<protein>
    <submittedName>
        <fullName evidence="2">Uncharacterized protein</fullName>
    </submittedName>
</protein>
<dbReference type="AlphaFoldDB" id="A0A2C6KTC3"/>
<dbReference type="EMBL" id="MIGC01003441">
    <property type="protein sequence ID" value="PHJ19433.1"/>
    <property type="molecule type" value="Genomic_DNA"/>
</dbReference>
<evidence type="ECO:0000256" key="1">
    <source>
        <dbReference type="SAM" id="MobiDB-lite"/>
    </source>
</evidence>
<accession>A0A2C6KTC3</accession>
<evidence type="ECO:0000313" key="2">
    <source>
        <dbReference type="EMBL" id="PHJ19433.1"/>
    </source>
</evidence>
<name>A0A2C6KTC3_9APIC</name>
<keyword evidence="3" id="KW-1185">Reference proteome</keyword>
<feature type="region of interest" description="Disordered" evidence="1">
    <location>
        <begin position="199"/>
        <end position="221"/>
    </location>
</feature>
<organism evidence="2 3">
    <name type="scientific">Cystoisospora suis</name>
    <dbReference type="NCBI Taxonomy" id="483139"/>
    <lineage>
        <taxon>Eukaryota</taxon>
        <taxon>Sar</taxon>
        <taxon>Alveolata</taxon>
        <taxon>Apicomplexa</taxon>
        <taxon>Conoidasida</taxon>
        <taxon>Coccidia</taxon>
        <taxon>Eucoccidiorida</taxon>
        <taxon>Eimeriorina</taxon>
        <taxon>Sarcocystidae</taxon>
        <taxon>Cystoisospora</taxon>
    </lineage>
</organism>